<dbReference type="Gene3D" id="3.40.390.10">
    <property type="entry name" value="Collagenase (Catalytic Domain)"/>
    <property type="match status" value="1"/>
</dbReference>
<evidence type="ECO:0000256" key="1">
    <source>
        <dbReference type="SAM" id="SignalP"/>
    </source>
</evidence>
<evidence type="ECO:0000313" key="3">
    <source>
        <dbReference type="Proteomes" id="UP000530424"/>
    </source>
</evidence>
<protein>
    <recommendedName>
        <fullName evidence="4">Ig-like domain-containing protein</fullName>
    </recommendedName>
</protein>
<gene>
    <name evidence="2" type="ORF">HNR19_000748</name>
</gene>
<dbReference type="EMBL" id="JACCFP010000001">
    <property type="protein sequence ID" value="NYJ00050.1"/>
    <property type="molecule type" value="Genomic_DNA"/>
</dbReference>
<feature type="signal peptide" evidence="1">
    <location>
        <begin position="1"/>
        <end position="38"/>
    </location>
</feature>
<sequence length="550" mass="59002">MAPLTLHPTKTSVRRRCQRLLRFTMLALLGGATLTAVATTSPASGETPTNVRIVIERVEERGCTDTLDGSDFYSRITINGVDHDFGEIEDEDEISPNWVAEEVVDADVTTSVPIRVKIHDSDGFLNFGDDACDLTAPGGDDLELTVGIDPVAGCSVSGHVSGACDSTFTTTGGGGESVFVRFRVEVDQDAPPQTADDALVRCLHSPLWPKPGDDVTITVEALDPALNVGDTVTDDSNNPNPPPALVNRAVTADRLEIWVNDKDAPDKVATTTTSTTYTINDINAGDLVYSCKVATGDEESFTGWRRTRVGAPAQGEAIPVVLTGGRANRVDVVLVPDGDNFTGAGDAAFQTAMESLIKGSYYGEGFFLARQQGFNFWLANTTGDAERVPDPTPADPANTRCVLTAPANWGDSYTWADTGALMHTDVFRDCASNGLFSAEPASLGTTLHETGHAPFGLPDEYCGPCDGGYWENTPNATMWDTLAECQADAPSLGRVASDCRQITDVDPPNRMFWTSEPDITDLMNSDRHPPQAGDIRRIDWYFTECLDGSC</sequence>
<dbReference type="InterPro" id="IPR024079">
    <property type="entry name" value="MetalloPept_cat_dom_sf"/>
</dbReference>
<reference evidence="2 3" key="1">
    <citation type="submission" date="2020-07" db="EMBL/GenBank/DDBJ databases">
        <title>Sequencing the genomes of 1000 actinobacteria strains.</title>
        <authorList>
            <person name="Klenk H.-P."/>
        </authorList>
    </citation>
    <scope>NUCLEOTIDE SEQUENCE [LARGE SCALE GENOMIC DNA]</scope>
    <source>
        <strain evidence="2 3">DSM 103833</strain>
    </source>
</reference>
<dbReference type="RefSeq" id="WP_179666693.1">
    <property type="nucleotide sequence ID" value="NZ_JACCFP010000001.1"/>
</dbReference>
<dbReference type="Proteomes" id="UP000530424">
    <property type="component" value="Unassembled WGS sequence"/>
</dbReference>
<feature type="chain" id="PRO_5038364896" description="Ig-like domain-containing protein" evidence="1">
    <location>
        <begin position="39"/>
        <end position="550"/>
    </location>
</feature>
<keyword evidence="3" id="KW-1185">Reference proteome</keyword>
<dbReference type="GO" id="GO:0008237">
    <property type="term" value="F:metallopeptidase activity"/>
    <property type="evidence" value="ECO:0007669"/>
    <property type="project" value="InterPro"/>
</dbReference>
<evidence type="ECO:0000313" key="2">
    <source>
        <dbReference type="EMBL" id="NYJ00050.1"/>
    </source>
</evidence>
<accession>A0A853BVY4</accession>
<evidence type="ECO:0008006" key="4">
    <source>
        <dbReference type="Google" id="ProtNLM"/>
    </source>
</evidence>
<name>A0A853BVY4_9ACTN</name>
<comment type="caution">
    <text evidence="2">The sequence shown here is derived from an EMBL/GenBank/DDBJ whole genome shotgun (WGS) entry which is preliminary data.</text>
</comment>
<organism evidence="2 3">
    <name type="scientific">Nocardioides thalensis</name>
    <dbReference type="NCBI Taxonomy" id="1914755"/>
    <lineage>
        <taxon>Bacteria</taxon>
        <taxon>Bacillati</taxon>
        <taxon>Actinomycetota</taxon>
        <taxon>Actinomycetes</taxon>
        <taxon>Propionibacteriales</taxon>
        <taxon>Nocardioidaceae</taxon>
        <taxon>Nocardioides</taxon>
    </lineage>
</organism>
<keyword evidence="1" id="KW-0732">Signal</keyword>
<dbReference type="AlphaFoldDB" id="A0A853BVY4"/>
<proteinExistence type="predicted"/>